<sequence>MFRFHNNILSNVGSTSNASNSIAAFRQHIEESHNDFVNLLTQQMTTILNPMIADHETKFDRLARQVERIARIVDYDEGERQNARRANEDFEILFQNENDLRGRENPQLIPRGQNADDVLARLRANQEKVSYVAMESSDEEFDWEAEVDLAELKKGPPYVCSLLKKIPNSKKSNDLKQKSGKRYSFDISKSDHIFDVLLKDKQLVLPEGRTLLSVKDLKGKPYCNFHQATSHSTNNCVCFRDLIQESITEGRLKFDDGKKEMKVNYDPFDSKANFAKPYFGVNMVGMSYDFDVALGSFELDV</sequence>
<accession>A0A444ZYW0</accession>
<gene>
    <name evidence="1" type="ORF">Ahy_B03g064188</name>
</gene>
<keyword evidence="2" id="KW-1185">Reference proteome</keyword>
<organism evidence="1 2">
    <name type="scientific">Arachis hypogaea</name>
    <name type="common">Peanut</name>
    <dbReference type="NCBI Taxonomy" id="3818"/>
    <lineage>
        <taxon>Eukaryota</taxon>
        <taxon>Viridiplantae</taxon>
        <taxon>Streptophyta</taxon>
        <taxon>Embryophyta</taxon>
        <taxon>Tracheophyta</taxon>
        <taxon>Spermatophyta</taxon>
        <taxon>Magnoliopsida</taxon>
        <taxon>eudicotyledons</taxon>
        <taxon>Gunneridae</taxon>
        <taxon>Pentapetalae</taxon>
        <taxon>rosids</taxon>
        <taxon>fabids</taxon>
        <taxon>Fabales</taxon>
        <taxon>Fabaceae</taxon>
        <taxon>Papilionoideae</taxon>
        <taxon>50 kb inversion clade</taxon>
        <taxon>dalbergioids sensu lato</taxon>
        <taxon>Dalbergieae</taxon>
        <taxon>Pterocarpus clade</taxon>
        <taxon>Arachis</taxon>
    </lineage>
</organism>
<evidence type="ECO:0000313" key="2">
    <source>
        <dbReference type="Proteomes" id="UP000289738"/>
    </source>
</evidence>
<proteinExistence type="predicted"/>
<dbReference type="Proteomes" id="UP000289738">
    <property type="component" value="Chromosome B03"/>
</dbReference>
<protein>
    <submittedName>
        <fullName evidence="1">Uncharacterized protein</fullName>
    </submittedName>
</protein>
<comment type="caution">
    <text evidence="1">The sequence shown here is derived from an EMBL/GenBank/DDBJ whole genome shotgun (WGS) entry which is preliminary data.</text>
</comment>
<reference evidence="1 2" key="1">
    <citation type="submission" date="2019-01" db="EMBL/GenBank/DDBJ databases">
        <title>Sequencing of cultivated peanut Arachis hypogaea provides insights into genome evolution and oil improvement.</title>
        <authorList>
            <person name="Chen X."/>
        </authorList>
    </citation>
    <scope>NUCLEOTIDE SEQUENCE [LARGE SCALE GENOMIC DNA]</scope>
    <source>
        <strain evidence="2">cv. Fuhuasheng</strain>
        <tissue evidence="1">Leaves</tissue>
    </source>
</reference>
<dbReference type="AlphaFoldDB" id="A0A444ZYW0"/>
<dbReference type="EMBL" id="SDMP01000013">
    <property type="protein sequence ID" value="RYR19421.1"/>
    <property type="molecule type" value="Genomic_DNA"/>
</dbReference>
<evidence type="ECO:0000313" key="1">
    <source>
        <dbReference type="EMBL" id="RYR19421.1"/>
    </source>
</evidence>
<name>A0A444ZYW0_ARAHY</name>